<comment type="caution">
    <text evidence="6">The sequence shown here is derived from an EMBL/GenBank/DDBJ whole genome shotgun (WGS) entry which is preliminary data.</text>
</comment>
<dbReference type="PANTHER" id="PTHR43214">
    <property type="entry name" value="TWO-COMPONENT RESPONSE REGULATOR"/>
    <property type="match status" value="1"/>
</dbReference>
<keyword evidence="1 3" id="KW-0597">Phosphoprotein</keyword>
<dbReference type="OrthoDB" id="9814495at2"/>
<dbReference type="GO" id="GO:0000160">
    <property type="term" value="P:phosphorelay signal transduction system"/>
    <property type="evidence" value="ECO:0007669"/>
    <property type="project" value="InterPro"/>
</dbReference>
<dbReference type="PRINTS" id="PR00038">
    <property type="entry name" value="HTHLUXR"/>
</dbReference>
<dbReference type="RefSeq" id="WP_122111794.1">
    <property type="nucleotide sequence ID" value="NZ_QOKZ01000002.1"/>
</dbReference>
<feature type="domain" description="Response regulatory" evidence="5">
    <location>
        <begin position="16"/>
        <end position="133"/>
    </location>
</feature>
<dbReference type="PROSITE" id="PS50110">
    <property type="entry name" value="RESPONSE_REGULATORY"/>
    <property type="match status" value="1"/>
</dbReference>
<evidence type="ECO:0000313" key="7">
    <source>
        <dbReference type="Proteomes" id="UP000273516"/>
    </source>
</evidence>
<reference evidence="6 7" key="1">
    <citation type="submission" date="2018-07" db="EMBL/GenBank/DDBJ databases">
        <authorList>
            <person name="Zhang Y."/>
            <person name="Wang L."/>
            <person name="Ma S."/>
        </authorList>
    </citation>
    <scope>NUCLEOTIDE SEQUENCE [LARGE SCALE GENOMIC DNA]</scope>
    <source>
        <strain evidence="6 7">4-2</strain>
    </source>
</reference>
<dbReference type="CDD" id="cd06170">
    <property type="entry name" value="LuxR_C_like"/>
    <property type="match status" value="1"/>
</dbReference>
<proteinExistence type="predicted"/>
<dbReference type="InterPro" id="IPR039420">
    <property type="entry name" value="WalR-like"/>
</dbReference>
<dbReference type="Gene3D" id="1.10.10.10">
    <property type="entry name" value="Winged helix-like DNA-binding domain superfamily/Winged helix DNA-binding domain"/>
    <property type="match status" value="1"/>
</dbReference>
<dbReference type="GO" id="GO:0006355">
    <property type="term" value="P:regulation of DNA-templated transcription"/>
    <property type="evidence" value="ECO:0007669"/>
    <property type="project" value="InterPro"/>
</dbReference>
<dbReference type="SUPFAM" id="SSF52172">
    <property type="entry name" value="CheY-like"/>
    <property type="match status" value="1"/>
</dbReference>
<evidence type="ECO:0000256" key="2">
    <source>
        <dbReference type="ARBA" id="ARBA00023125"/>
    </source>
</evidence>
<dbReference type="PROSITE" id="PS50043">
    <property type="entry name" value="HTH_LUXR_2"/>
    <property type="match status" value="1"/>
</dbReference>
<sequence>MTTAEAPSRNTERIRRIVVIDDHPVVVEGWGRIIRSHLPCEIIPAASALEGWRAWRRMRPDLMVIDLTLGDNKIAGIKLIDRLRLLDLNLPILVFTMHRSPVLARRALHAGANGIINKDSPSEEILTALTEILAGGNYVDSQLATQIALMNVPGKRSTGTRLTAREEEILSMISDGLSYHEIADRACISYKTVSNVSLVLREKLGATSLTDLVVKGIRYFEGF</sequence>
<dbReference type="SMART" id="SM00448">
    <property type="entry name" value="REC"/>
    <property type="match status" value="1"/>
</dbReference>
<dbReference type="InterPro" id="IPR011006">
    <property type="entry name" value="CheY-like_superfamily"/>
</dbReference>
<dbReference type="Proteomes" id="UP000273516">
    <property type="component" value="Unassembled WGS sequence"/>
</dbReference>
<dbReference type="SUPFAM" id="SSF46894">
    <property type="entry name" value="C-terminal effector domain of the bipartite response regulators"/>
    <property type="match status" value="1"/>
</dbReference>
<protein>
    <submittedName>
        <fullName evidence="6">DNA-binding response regulator</fullName>
    </submittedName>
</protein>
<organism evidence="6 7">
    <name type="scientific">Paracoccus alkanivorans</name>
    <dbReference type="NCBI Taxonomy" id="2116655"/>
    <lineage>
        <taxon>Bacteria</taxon>
        <taxon>Pseudomonadati</taxon>
        <taxon>Pseudomonadota</taxon>
        <taxon>Alphaproteobacteria</taxon>
        <taxon>Rhodobacterales</taxon>
        <taxon>Paracoccaceae</taxon>
        <taxon>Paracoccus</taxon>
    </lineage>
</organism>
<dbReference type="InterPro" id="IPR001789">
    <property type="entry name" value="Sig_transdc_resp-reg_receiver"/>
</dbReference>
<dbReference type="AlphaFoldDB" id="A0A3M0MGU4"/>
<dbReference type="GO" id="GO:0003677">
    <property type="term" value="F:DNA binding"/>
    <property type="evidence" value="ECO:0007669"/>
    <property type="project" value="UniProtKB-KW"/>
</dbReference>
<dbReference type="SMART" id="SM00421">
    <property type="entry name" value="HTH_LUXR"/>
    <property type="match status" value="1"/>
</dbReference>
<dbReference type="InterPro" id="IPR058245">
    <property type="entry name" value="NreC/VraR/RcsB-like_REC"/>
</dbReference>
<dbReference type="EMBL" id="QOKZ01000002">
    <property type="protein sequence ID" value="RMC36625.1"/>
    <property type="molecule type" value="Genomic_DNA"/>
</dbReference>
<feature type="modified residue" description="4-aspartylphosphate" evidence="3">
    <location>
        <position position="66"/>
    </location>
</feature>
<evidence type="ECO:0000259" key="5">
    <source>
        <dbReference type="PROSITE" id="PS50110"/>
    </source>
</evidence>
<keyword evidence="7" id="KW-1185">Reference proteome</keyword>
<dbReference type="Pfam" id="PF00072">
    <property type="entry name" value="Response_reg"/>
    <property type="match status" value="1"/>
</dbReference>
<evidence type="ECO:0000313" key="6">
    <source>
        <dbReference type="EMBL" id="RMC36625.1"/>
    </source>
</evidence>
<evidence type="ECO:0000259" key="4">
    <source>
        <dbReference type="PROSITE" id="PS50043"/>
    </source>
</evidence>
<dbReference type="InterPro" id="IPR016032">
    <property type="entry name" value="Sig_transdc_resp-reg_C-effctor"/>
</dbReference>
<dbReference type="Pfam" id="PF00196">
    <property type="entry name" value="GerE"/>
    <property type="match status" value="1"/>
</dbReference>
<feature type="domain" description="HTH luxR-type" evidence="4">
    <location>
        <begin position="155"/>
        <end position="220"/>
    </location>
</feature>
<keyword evidence="2 6" id="KW-0238">DNA-binding</keyword>
<evidence type="ECO:0000256" key="3">
    <source>
        <dbReference type="PROSITE-ProRule" id="PRU00169"/>
    </source>
</evidence>
<name>A0A3M0MGU4_9RHOB</name>
<dbReference type="PANTHER" id="PTHR43214:SF43">
    <property type="entry name" value="TWO-COMPONENT RESPONSE REGULATOR"/>
    <property type="match status" value="1"/>
</dbReference>
<dbReference type="InterPro" id="IPR000792">
    <property type="entry name" value="Tscrpt_reg_LuxR_C"/>
</dbReference>
<gene>
    <name evidence="6" type="ORF">C9E81_08270</name>
</gene>
<dbReference type="CDD" id="cd17535">
    <property type="entry name" value="REC_NarL-like"/>
    <property type="match status" value="1"/>
</dbReference>
<accession>A0A3M0MGU4</accession>
<dbReference type="InterPro" id="IPR036388">
    <property type="entry name" value="WH-like_DNA-bd_sf"/>
</dbReference>
<evidence type="ECO:0000256" key="1">
    <source>
        <dbReference type="ARBA" id="ARBA00022553"/>
    </source>
</evidence>
<dbReference type="Gene3D" id="3.40.50.2300">
    <property type="match status" value="1"/>
</dbReference>